<evidence type="ECO:0000256" key="7">
    <source>
        <dbReference type="ARBA" id="ARBA00023002"/>
    </source>
</evidence>
<dbReference type="GO" id="GO:0008940">
    <property type="term" value="F:nitrate reductase activity"/>
    <property type="evidence" value="ECO:0007669"/>
    <property type="project" value="TreeGrafter"/>
</dbReference>
<feature type="transmembrane region" description="Helical" evidence="9">
    <location>
        <begin position="6"/>
        <end position="24"/>
    </location>
</feature>
<evidence type="ECO:0000256" key="9">
    <source>
        <dbReference type="SAM" id="Phobius"/>
    </source>
</evidence>
<feature type="transmembrane region" description="Helical" evidence="9">
    <location>
        <begin position="71"/>
        <end position="89"/>
    </location>
</feature>
<reference evidence="11" key="1">
    <citation type="submission" date="2018-10" db="EMBL/GenBank/DDBJ databases">
        <authorList>
            <person name="Gruber-Vodicka H."/>
            <person name="Jaeckle O."/>
        </authorList>
    </citation>
    <scope>NUCLEOTIDE SEQUENCE</scope>
</reference>
<sequence length="248" mass="27968">MSFVTIAYAVLFYVATAIFVLGFVNKVVQFASAPAPLKIPTMPTPLTRSGAAWRVMREAVLFESLFRSDKWLWLFAALFHASLLLVLLRHARYFLSPAWGIIWDAVVLIQPFGTYAAFTMLAGLLILLVRRITMRRVRYITNPSDVLLLILLLGIALSGIFMTFAVHTDIIAVKKFFVSLLTFSSQLLPADSLLLVHLFCVATLMIVFPFSKLLHFPGVFFSPTRNQCDDARERRHLAGWAVSMDTEH</sequence>
<gene>
    <name evidence="11" type="ORF">RIEGSTA812A_PEG_1300</name>
</gene>
<evidence type="ECO:0000313" key="11">
    <source>
        <dbReference type="EMBL" id="VBB69827.1"/>
    </source>
</evidence>
<protein>
    <submittedName>
        <fullName evidence="11">Sulfite reduction-associated complex DsrMKJOP protein DsrM (= HmeC)</fullName>
    </submittedName>
</protein>
<evidence type="ECO:0000256" key="8">
    <source>
        <dbReference type="ARBA" id="ARBA00023136"/>
    </source>
</evidence>
<dbReference type="Gene3D" id="1.20.950.20">
    <property type="entry name" value="Transmembrane di-heme cytochromes, Chain C"/>
    <property type="match status" value="1"/>
</dbReference>
<keyword evidence="3" id="KW-1003">Cell membrane</keyword>
<dbReference type="Pfam" id="PF02665">
    <property type="entry name" value="Nitrate_red_gam"/>
    <property type="match status" value="1"/>
</dbReference>
<dbReference type="PANTHER" id="PTHR30598:SF3">
    <property type="entry name" value="RESPIRATORY NITRATE REDUCTASE 1 GAMMA CHAIN"/>
    <property type="match status" value="1"/>
</dbReference>
<evidence type="ECO:0000256" key="5">
    <source>
        <dbReference type="ARBA" id="ARBA00022982"/>
    </source>
</evidence>
<feature type="transmembrane region" description="Helical" evidence="9">
    <location>
        <begin position="146"/>
        <end position="167"/>
    </location>
</feature>
<dbReference type="GO" id="GO:0020037">
    <property type="term" value="F:heme binding"/>
    <property type="evidence" value="ECO:0007669"/>
    <property type="project" value="TreeGrafter"/>
</dbReference>
<dbReference type="GO" id="GO:0009055">
    <property type="term" value="F:electron transfer activity"/>
    <property type="evidence" value="ECO:0007669"/>
    <property type="project" value="TreeGrafter"/>
</dbReference>
<keyword evidence="8 9" id="KW-0472">Membrane</keyword>
<dbReference type="InterPro" id="IPR023234">
    <property type="entry name" value="NarG-like_domain"/>
</dbReference>
<name>A0A484H6P0_9ZZZZ</name>
<dbReference type="InterPro" id="IPR036197">
    <property type="entry name" value="NarG-like_sf"/>
</dbReference>
<dbReference type="GO" id="GO:0019645">
    <property type="term" value="P:anaerobic electron transport chain"/>
    <property type="evidence" value="ECO:0007669"/>
    <property type="project" value="TreeGrafter"/>
</dbReference>
<evidence type="ECO:0000256" key="4">
    <source>
        <dbReference type="ARBA" id="ARBA00022692"/>
    </source>
</evidence>
<evidence type="ECO:0000259" key="10">
    <source>
        <dbReference type="Pfam" id="PF02665"/>
    </source>
</evidence>
<evidence type="ECO:0000256" key="3">
    <source>
        <dbReference type="ARBA" id="ARBA00022475"/>
    </source>
</evidence>
<organism evidence="11">
    <name type="scientific">invertebrate metagenome</name>
    <dbReference type="NCBI Taxonomy" id="1711999"/>
    <lineage>
        <taxon>unclassified sequences</taxon>
        <taxon>metagenomes</taxon>
        <taxon>organismal metagenomes</taxon>
    </lineage>
</organism>
<accession>A0A484H6P0</accession>
<dbReference type="PANTHER" id="PTHR30598">
    <property type="entry name" value="NITRATE REDUCTASE PRIVATE CHAPERONE, REDOX ENZYME MATURATION PROTEIN REMP FAMILY"/>
    <property type="match status" value="1"/>
</dbReference>
<keyword evidence="5" id="KW-0249">Electron transport</keyword>
<keyword evidence="6 9" id="KW-1133">Transmembrane helix</keyword>
<feature type="transmembrane region" description="Helical" evidence="9">
    <location>
        <begin position="187"/>
        <end position="208"/>
    </location>
</feature>
<keyword evidence="2" id="KW-0813">Transport</keyword>
<feature type="transmembrane region" description="Helical" evidence="9">
    <location>
        <begin position="101"/>
        <end position="126"/>
    </location>
</feature>
<proteinExistence type="predicted"/>
<dbReference type="GO" id="GO:0005886">
    <property type="term" value="C:plasma membrane"/>
    <property type="evidence" value="ECO:0007669"/>
    <property type="project" value="UniProtKB-SubCell"/>
</dbReference>
<keyword evidence="4 9" id="KW-0812">Transmembrane</keyword>
<dbReference type="InterPro" id="IPR051936">
    <property type="entry name" value="Heme-iron_electron_transfer"/>
</dbReference>
<dbReference type="AlphaFoldDB" id="A0A484H6P0"/>
<feature type="domain" description="NarG-like" evidence="10">
    <location>
        <begin position="64"/>
        <end position="216"/>
    </location>
</feature>
<evidence type="ECO:0000256" key="1">
    <source>
        <dbReference type="ARBA" id="ARBA00004651"/>
    </source>
</evidence>
<dbReference type="SUPFAM" id="SSF103501">
    <property type="entry name" value="Respiratory nitrate reductase 1 gamma chain"/>
    <property type="match status" value="1"/>
</dbReference>
<dbReference type="EMBL" id="LR026963">
    <property type="protein sequence ID" value="VBB69827.1"/>
    <property type="molecule type" value="Genomic_DNA"/>
</dbReference>
<evidence type="ECO:0000256" key="6">
    <source>
        <dbReference type="ARBA" id="ARBA00022989"/>
    </source>
</evidence>
<evidence type="ECO:0000256" key="2">
    <source>
        <dbReference type="ARBA" id="ARBA00022448"/>
    </source>
</evidence>
<keyword evidence="7" id="KW-0560">Oxidoreductase</keyword>
<comment type="subcellular location">
    <subcellularLocation>
        <location evidence="1">Cell membrane</location>
        <topology evidence="1">Multi-pass membrane protein</topology>
    </subcellularLocation>
</comment>